<evidence type="ECO:0000313" key="5">
    <source>
        <dbReference type="Proteomes" id="UP000827889"/>
    </source>
</evidence>
<feature type="domain" description="GH3 C-terminal" evidence="4">
    <location>
        <begin position="437"/>
        <end position="559"/>
    </location>
</feature>
<dbReference type="Proteomes" id="UP000827889">
    <property type="component" value="Chromosome 7"/>
</dbReference>
<dbReference type="InterPro" id="IPR055378">
    <property type="entry name" value="GH3_C"/>
</dbReference>
<protein>
    <submittedName>
        <fullName evidence="6">Probable indole-3-acetic acid-amido synthetase GH3.6</fullName>
    </submittedName>
</protein>
<dbReference type="Pfam" id="PF03321">
    <property type="entry name" value="GH3"/>
    <property type="match status" value="1"/>
</dbReference>
<keyword evidence="5" id="KW-1185">Reference proteome</keyword>
<sequence>MTTDGEILEKLEGLTQDAVRHQLEALRSILQRNGGARYLRPFLGGHTAPVDVVTFRREVPLSSYDDYADHISRMADGFVNGGDPILCLDPLVCFFYSSGTSSMRPKMIPYFDTPLSRAASFIAHQAGAAVLRRLFPPRPSANKSLWFVYADNVSHTKGGFKVMAATAYPLHNNKMSSSQFLSASISPREVILGSDVDCQMYCHLLCGLRHFNVIDSIRAPYAIGLVRAFCLLEEKWEVLCEDIEKGFLSWDTSDTAMKDSINEALGGPHSDLSERIRLICKENSWDGILIKLWPNLRYIKCVTTGSMMHYYPKLKHYAGKVPILGGDYFTSECTVGINLEPTQPPEKTRFIVLPTGAYFEFLTYDSNENSVTDREIVDVSGVEVGKVYEVVVTTYRGFYRYRLGDIVRVTGFYNSSPELEFVMRAPRSSSEIVTERNLISVVEKSQSLLEDVLEGEITEYACSLDLNLSPKQLKIYLEVKGVSFEDKLKDSMTGLTRCCALLEDNFGGIYKVQRERGALRPLLVYIVTPGSFDRLLHMATEKGAPASQYKHPMIIRNREISDFLEGVALATVCSDSKDA</sequence>
<feature type="domain" description="GH3 middle" evidence="3">
    <location>
        <begin position="350"/>
        <end position="424"/>
    </location>
</feature>
<dbReference type="GO" id="GO:0005737">
    <property type="term" value="C:cytoplasm"/>
    <property type="evidence" value="ECO:0007669"/>
    <property type="project" value="TreeGrafter"/>
</dbReference>
<comment type="similarity">
    <text evidence="1">Belongs to the IAA-amido conjugating enzyme family.</text>
</comment>
<dbReference type="PANTHER" id="PTHR31901">
    <property type="entry name" value="GH3 DOMAIN-CONTAINING PROTEIN"/>
    <property type="match status" value="1"/>
</dbReference>
<keyword evidence="2" id="KW-0436">Ligase</keyword>
<evidence type="ECO:0000256" key="2">
    <source>
        <dbReference type="ARBA" id="ARBA00022598"/>
    </source>
</evidence>
<accession>A0A8B8PDM9</accession>
<dbReference type="GeneID" id="115742543"/>
<proteinExistence type="inferred from homology"/>
<reference evidence="6" key="1">
    <citation type="submission" date="2025-08" db="UniProtKB">
        <authorList>
            <consortium name="RefSeq"/>
        </authorList>
    </citation>
    <scope>IDENTIFICATION</scope>
    <source>
        <tissue evidence="6">Leaf</tissue>
    </source>
</reference>
<gene>
    <name evidence="6" type="primary">LOC115742543</name>
</gene>
<organism evidence="5 6">
    <name type="scientific">Rhodamnia argentea</name>
    <dbReference type="NCBI Taxonomy" id="178133"/>
    <lineage>
        <taxon>Eukaryota</taxon>
        <taxon>Viridiplantae</taxon>
        <taxon>Streptophyta</taxon>
        <taxon>Embryophyta</taxon>
        <taxon>Tracheophyta</taxon>
        <taxon>Spermatophyta</taxon>
        <taxon>Magnoliopsida</taxon>
        <taxon>eudicotyledons</taxon>
        <taxon>Gunneridae</taxon>
        <taxon>Pentapetalae</taxon>
        <taxon>rosids</taxon>
        <taxon>malvids</taxon>
        <taxon>Myrtales</taxon>
        <taxon>Myrtaceae</taxon>
        <taxon>Myrtoideae</taxon>
        <taxon>Myrteae</taxon>
        <taxon>Australasian group</taxon>
        <taxon>Rhodamnia</taxon>
    </lineage>
</organism>
<dbReference type="InterPro" id="IPR004993">
    <property type="entry name" value="GH3"/>
</dbReference>
<name>A0A8B8PDM9_9MYRT</name>
<dbReference type="Pfam" id="PF23572">
    <property type="entry name" value="GH3_C"/>
    <property type="match status" value="1"/>
</dbReference>
<dbReference type="RefSeq" id="XP_030532784.2">
    <property type="nucleotide sequence ID" value="XM_030676924.2"/>
</dbReference>
<dbReference type="GO" id="GO:0016881">
    <property type="term" value="F:acid-amino acid ligase activity"/>
    <property type="evidence" value="ECO:0007669"/>
    <property type="project" value="TreeGrafter"/>
</dbReference>
<dbReference type="AlphaFoldDB" id="A0A8B8PDM9"/>
<dbReference type="KEGG" id="rarg:115742543"/>
<evidence type="ECO:0000313" key="6">
    <source>
        <dbReference type="RefSeq" id="XP_030532784.2"/>
    </source>
</evidence>
<dbReference type="PANTHER" id="PTHR31901:SF44">
    <property type="entry name" value="INDOLE-3-ACETIC ACID-AMIDO SYNTHETASE GH3.6-RELATED"/>
    <property type="match status" value="1"/>
</dbReference>
<dbReference type="InterPro" id="IPR055377">
    <property type="entry name" value="GH3_M"/>
</dbReference>
<dbReference type="Pfam" id="PF23571">
    <property type="entry name" value="GH3_M"/>
    <property type="match status" value="1"/>
</dbReference>
<evidence type="ECO:0000259" key="3">
    <source>
        <dbReference type="Pfam" id="PF23571"/>
    </source>
</evidence>
<evidence type="ECO:0000259" key="4">
    <source>
        <dbReference type="Pfam" id="PF23572"/>
    </source>
</evidence>
<evidence type="ECO:0000256" key="1">
    <source>
        <dbReference type="ARBA" id="ARBA00008068"/>
    </source>
</evidence>